<keyword evidence="6" id="KW-1185">Reference proteome</keyword>
<name>A0A2T5BE30_MYCDI</name>
<dbReference type="InterPro" id="IPR001547">
    <property type="entry name" value="Glyco_hydro_5"/>
</dbReference>
<proteinExistence type="inferred from homology"/>
<dbReference type="InterPro" id="IPR018087">
    <property type="entry name" value="Glyco_hydro_5_CS"/>
</dbReference>
<organism evidence="5 6">
    <name type="scientific">Mycoplana dimorpha</name>
    <dbReference type="NCBI Taxonomy" id="28320"/>
    <lineage>
        <taxon>Bacteria</taxon>
        <taxon>Pseudomonadati</taxon>
        <taxon>Pseudomonadota</taxon>
        <taxon>Alphaproteobacteria</taxon>
        <taxon>Hyphomicrobiales</taxon>
        <taxon>Rhizobiaceae</taxon>
        <taxon>Mycoplana</taxon>
    </lineage>
</organism>
<dbReference type="SUPFAM" id="SSF51445">
    <property type="entry name" value="(Trans)glycosidases"/>
    <property type="match status" value="1"/>
</dbReference>
<dbReference type="Proteomes" id="UP000241247">
    <property type="component" value="Unassembled WGS sequence"/>
</dbReference>
<evidence type="ECO:0000259" key="4">
    <source>
        <dbReference type="Pfam" id="PF00150"/>
    </source>
</evidence>
<dbReference type="Gene3D" id="3.20.20.80">
    <property type="entry name" value="Glycosidases"/>
    <property type="match status" value="1"/>
</dbReference>
<keyword evidence="2 3" id="KW-0326">Glycosidase</keyword>
<comment type="caution">
    <text evidence="5">The sequence shown here is derived from an EMBL/GenBank/DDBJ whole genome shotgun (WGS) entry which is preliminary data.</text>
</comment>
<dbReference type="GO" id="GO:0004553">
    <property type="term" value="F:hydrolase activity, hydrolyzing O-glycosyl compounds"/>
    <property type="evidence" value="ECO:0007669"/>
    <property type="project" value="InterPro"/>
</dbReference>
<sequence length="364" mass="39198">MKSRLAVDRHVPHGNRSPRRKALPAALLAVVLAMPGELSAACLRGINLAGAEFGTRSGTHGQDYIFPADETIGYFAAKGFNAVRLPFRWERLQPRLSGAFDPAELNRLVDAVDRLRGAGLAVVLDPHNYAYYDDGRIGSPEVPVEAFADFWRRLAAEFKDDSGIYFGLMNEPHDVAAADWLTAVNAAISAIRGAGAGNLVYVPGTAWTGAHSWEADRPGGANGAVMLGVVDPTRNYAYEVHQYLDEDFSGTHASCEGADAAVAALQRFTAWLRQHNERGFLGEFGAPATPVCLAGLTRMVAVIRAAPDVWTGWTYWAAGEWWPETEPLNIQPTASGDRPQLKALQLESAGAESRGRSCPALEGG</sequence>
<dbReference type="GO" id="GO:0009251">
    <property type="term" value="P:glucan catabolic process"/>
    <property type="evidence" value="ECO:0007669"/>
    <property type="project" value="TreeGrafter"/>
</dbReference>
<dbReference type="OrthoDB" id="6769681at2"/>
<gene>
    <name evidence="5" type="ORF">C7449_102109</name>
</gene>
<keyword evidence="1 3" id="KW-0378">Hydrolase</keyword>
<evidence type="ECO:0000256" key="3">
    <source>
        <dbReference type="RuleBase" id="RU361153"/>
    </source>
</evidence>
<evidence type="ECO:0000256" key="2">
    <source>
        <dbReference type="ARBA" id="ARBA00023295"/>
    </source>
</evidence>
<feature type="domain" description="Glycoside hydrolase family 5" evidence="4">
    <location>
        <begin position="59"/>
        <end position="318"/>
    </location>
</feature>
<dbReference type="EMBL" id="PZZZ01000002">
    <property type="protein sequence ID" value="PTM97240.1"/>
    <property type="molecule type" value="Genomic_DNA"/>
</dbReference>
<protein>
    <submittedName>
        <fullName evidence="5">Cellulase (Glycosyl hydrolase family 5)</fullName>
    </submittedName>
</protein>
<dbReference type="InterPro" id="IPR017853">
    <property type="entry name" value="GH"/>
</dbReference>
<reference evidence="5 6" key="1">
    <citation type="submission" date="2018-04" db="EMBL/GenBank/DDBJ databases">
        <title>Genomic Encyclopedia of Type Strains, Phase IV (KMG-IV): sequencing the most valuable type-strain genomes for metagenomic binning, comparative biology and taxonomic classification.</title>
        <authorList>
            <person name="Goeker M."/>
        </authorList>
    </citation>
    <scope>NUCLEOTIDE SEQUENCE [LARGE SCALE GENOMIC DNA]</scope>
    <source>
        <strain evidence="5 6">DSM 7138</strain>
    </source>
</reference>
<dbReference type="AlphaFoldDB" id="A0A2T5BE30"/>
<evidence type="ECO:0000256" key="1">
    <source>
        <dbReference type="ARBA" id="ARBA00022801"/>
    </source>
</evidence>
<dbReference type="Pfam" id="PF00150">
    <property type="entry name" value="Cellulase"/>
    <property type="match status" value="1"/>
</dbReference>
<dbReference type="PROSITE" id="PS00659">
    <property type="entry name" value="GLYCOSYL_HYDROL_F5"/>
    <property type="match status" value="1"/>
</dbReference>
<dbReference type="PANTHER" id="PTHR34142:SF1">
    <property type="entry name" value="GLYCOSIDE HYDROLASE FAMILY 5 DOMAIN-CONTAINING PROTEIN"/>
    <property type="match status" value="1"/>
</dbReference>
<accession>A0A2T5BE30</accession>
<evidence type="ECO:0000313" key="6">
    <source>
        <dbReference type="Proteomes" id="UP000241247"/>
    </source>
</evidence>
<dbReference type="PANTHER" id="PTHR34142">
    <property type="entry name" value="ENDO-BETA-1,4-GLUCANASE A"/>
    <property type="match status" value="1"/>
</dbReference>
<comment type="similarity">
    <text evidence="3">Belongs to the glycosyl hydrolase 5 (cellulase A) family.</text>
</comment>
<evidence type="ECO:0000313" key="5">
    <source>
        <dbReference type="EMBL" id="PTM97240.1"/>
    </source>
</evidence>